<evidence type="ECO:0008006" key="5">
    <source>
        <dbReference type="Google" id="ProtNLM"/>
    </source>
</evidence>
<accession>U6LI18</accession>
<keyword evidence="2" id="KW-1133">Transmembrane helix</keyword>
<feature type="region of interest" description="Disordered" evidence="1">
    <location>
        <begin position="386"/>
        <end position="424"/>
    </location>
</feature>
<dbReference type="Proteomes" id="UP000030750">
    <property type="component" value="Unassembled WGS sequence"/>
</dbReference>
<dbReference type="VEuPathDB" id="ToxoDB:EBH_0084350"/>
<keyword evidence="4" id="KW-1185">Reference proteome</keyword>
<organism evidence="3 4">
    <name type="scientific">Eimeria brunetti</name>
    <dbReference type="NCBI Taxonomy" id="51314"/>
    <lineage>
        <taxon>Eukaryota</taxon>
        <taxon>Sar</taxon>
        <taxon>Alveolata</taxon>
        <taxon>Apicomplexa</taxon>
        <taxon>Conoidasida</taxon>
        <taxon>Coccidia</taxon>
        <taxon>Eucoccidiorida</taxon>
        <taxon>Eimeriorina</taxon>
        <taxon>Eimeriidae</taxon>
        <taxon>Eimeria</taxon>
    </lineage>
</organism>
<reference evidence="3" key="2">
    <citation type="submission" date="2013-10" db="EMBL/GenBank/DDBJ databases">
        <authorList>
            <person name="Aslett M."/>
        </authorList>
    </citation>
    <scope>NUCLEOTIDE SEQUENCE [LARGE SCALE GENOMIC DNA]</scope>
    <source>
        <strain evidence="3">Houghton</strain>
    </source>
</reference>
<evidence type="ECO:0000256" key="2">
    <source>
        <dbReference type="SAM" id="Phobius"/>
    </source>
</evidence>
<name>U6LI18_9EIME</name>
<sequence>MCVSRSTRMDPHPHAILGDVFLPSEKIKKEVPSNSDGQQTLKCDDPAVCVQRRLHRGFPDSHSVRLISVAFISLAIVYFLLRCFELTARRYRVAPVARSLAADGGKKCHGYGDDQEDEEDGGDAEAEDAWIVGAGETDGVYHAETSGGSYESQQMEAGGTLLEGETLDMWEDRNLPDHAKDRLARVFGYMMRAVATCRHLLPSLTERERLILSHEVMRLLAMQLGAFSLVPGHLEHLRLSLGNALVDLGNEALESGATGKRTKGRRNKIEALIALVDKLKEPRPRSDNQTANQYRKKMITILQTSAHVMKFCSAVLDGLWRYKRGSRLPLSREDFDRQADIIKGLYEVHASQILRDLAMRHFILSCQNRIHKRPIFDAQQVNASAGDAAAQHSHHGDAASTDIDWSGRGRKHEPRCPTITSTPS</sequence>
<protein>
    <recommendedName>
        <fullName evidence="5">Transmembrane protein</fullName>
    </recommendedName>
</protein>
<evidence type="ECO:0000313" key="3">
    <source>
        <dbReference type="EMBL" id="CDJ49841.1"/>
    </source>
</evidence>
<feature type="compositionally biased region" description="Acidic residues" evidence="1">
    <location>
        <begin position="113"/>
        <end position="124"/>
    </location>
</feature>
<keyword evidence="2" id="KW-0472">Membrane</keyword>
<evidence type="ECO:0000256" key="1">
    <source>
        <dbReference type="SAM" id="MobiDB-lite"/>
    </source>
</evidence>
<proteinExistence type="predicted"/>
<reference evidence="3" key="1">
    <citation type="submission" date="2013-10" db="EMBL/GenBank/DDBJ databases">
        <title>Genomic analysis of the causative agents of coccidiosis in chickens.</title>
        <authorList>
            <person name="Reid A.J."/>
            <person name="Blake D."/>
            <person name="Billington K."/>
            <person name="Browne H."/>
            <person name="Dunn M."/>
            <person name="Hung S."/>
            <person name="Kawahara F."/>
            <person name="Miranda-Saavedra D."/>
            <person name="Mourier T."/>
            <person name="Nagra H."/>
            <person name="Otto T.D."/>
            <person name="Rawlings N."/>
            <person name="Sanchez A."/>
            <person name="Sanders M."/>
            <person name="Subramaniam C."/>
            <person name="Tay Y."/>
            <person name="Dear P."/>
            <person name="Doerig C."/>
            <person name="Gruber A."/>
            <person name="Parkinson J."/>
            <person name="Shirley M."/>
            <person name="Wan K.L."/>
            <person name="Berriman M."/>
            <person name="Tomley F."/>
            <person name="Pain A."/>
        </authorList>
    </citation>
    <scope>NUCLEOTIDE SEQUENCE [LARGE SCALE GENOMIC DNA]</scope>
    <source>
        <strain evidence="3">Houghton</strain>
    </source>
</reference>
<feature type="transmembrane region" description="Helical" evidence="2">
    <location>
        <begin position="62"/>
        <end position="81"/>
    </location>
</feature>
<gene>
    <name evidence="3" type="ORF">EBH_0084350</name>
</gene>
<keyword evidence="2" id="KW-0812">Transmembrane</keyword>
<dbReference type="EMBL" id="HG711886">
    <property type="protein sequence ID" value="CDJ49841.1"/>
    <property type="molecule type" value="Genomic_DNA"/>
</dbReference>
<dbReference type="OrthoDB" id="348014at2759"/>
<evidence type="ECO:0000313" key="4">
    <source>
        <dbReference type="Proteomes" id="UP000030750"/>
    </source>
</evidence>
<feature type="region of interest" description="Disordered" evidence="1">
    <location>
        <begin position="103"/>
        <end position="124"/>
    </location>
</feature>
<dbReference type="AlphaFoldDB" id="U6LI18"/>